<accession>A0A6G0I9Z8</accession>
<dbReference type="Proteomes" id="UP000424527">
    <property type="component" value="Unassembled WGS sequence"/>
</dbReference>
<keyword evidence="3" id="KW-1185">Reference proteome</keyword>
<feature type="region of interest" description="Disordered" evidence="1">
    <location>
        <begin position="115"/>
        <end position="140"/>
    </location>
</feature>
<organism evidence="2 3">
    <name type="scientific">Larimichthys crocea</name>
    <name type="common">Large yellow croaker</name>
    <name type="synonym">Pseudosciaena crocea</name>
    <dbReference type="NCBI Taxonomy" id="215358"/>
    <lineage>
        <taxon>Eukaryota</taxon>
        <taxon>Metazoa</taxon>
        <taxon>Chordata</taxon>
        <taxon>Craniata</taxon>
        <taxon>Vertebrata</taxon>
        <taxon>Euteleostomi</taxon>
        <taxon>Actinopterygii</taxon>
        <taxon>Neopterygii</taxon>
        <taxon>Teleostei</taxon>
        <taxon>Neoteleostei</taxon>
        <taxon>Acanthomorphata</taxon>
        <taxon>Eupercaria</taxon>
        <taxon>Sciaenidae</taxon>
        <taxon>Larimichthys</taxon>
    </lineage>
</organism>
<reference evidence="2 3" key="1">
    <citation type="submission" date="2019-07" db="EMBL/GenBank/DDBJ databases">
        <title>Chromosome genome assembly for large yellow croaker.</title>
        <authorList>
            <person name="Xiao S."/>
        </authorList>
    </citation>
    <scope>NUCLEOTIDE SEQUENCE [LARGE SCALE GENOMIC DNA]</scope>
    <source>
        <strain evidence="2">JMULYC20181020</strain>
        <tissue evidence="2">Muscle</tissue>
    </source>
</reference>
<protein>
    <submittedName>
        <fullName evidence="2">Integrator complex subunit 2</fullName>
    </submittedName>
</protein>
<dbReference type="GO" id="GO:0032039">
    <property type="term" value="C:integrator complex"/>
    <property type="evidence" value="ECO:0007669"/>
    <property type="project" value="InterPro"/>
</dbReference>
<dbReference type="InterPro" id="IPR029321">
    <property type="entry name" value="INTS2"/>
</dbReference>
<dbReference type="GO" id="GO:0034472">
    <property type="term" value="P:snRNA 3'-end processing"/>
    <property type="evidence" value="ECO:0007669"/>
    <property type="project" value="TreeGrafter"/>
</dbReference>
<proteinExistence type="predicted"/>
<evidence type="ECO:0000313" key="2">
    <source>
        <dbReference type="EMBL" id="KAE8288016.1"/>
    </source>
</evidence>
<name>A0A6G0I9Z8_LARCR</name>
<comment type="caution">
    <text evidence="2">The sequence shown here is derived from an EMBL/GenBank/DDBJ whole genome shotgun (WGS) entry which is preliminary data.</text>
</comment>
<dbReference type="PANTHER" id="PTHR28608:SF1">
    <property type="entry name" value="INTEGRATOR COMPLEX SUBUNIT 2"/>
    <property type="match status" value="1"/>
</dbReference>
<dbReference type="PANTHER" id="PTHR28608">
    <property type="entry name" value="INTEGRATOR COMPLEX SUBUNIT 2"/>
    <property type="match status" value="1"/>
</dbReference>
<dbReference type="AlphaFoldDB" id="A0A6G0I9Z8"/>
<evidence type="ECO:0000313" key="3">
    <source>
        <dbReference type="Proteomes" id="UP000424527"/>
    </source>
</evidence>
<dbReference type="EMBL" id="REGW02000013">
    <property type="protein sequence ID" value="KAE8288016.1"/>
    <property type="molecule type" value="Genomic_DNA"/>
</dbReference>
<dbReference type="Pfam" id="PF14750">
    <property type="entry name" value="INTS2"/>
    <property type="match status" value="1"/>
</dbReference>
<evidence type="ECO:0000256" key="1">
    <source>
        <dbReference type="SAM" id="MobiDB-lite"/>
    </source>
</evidence>
<gene>
    <name evidence="2" type="ORF">D5F01_LYC14076</name>
</gene>
<sequence>MVDPLIVLRCDQRVYRCPPLMDIVLHMLNGYLLASKAYLHCHLKETADFDRQSQTVSNLGVPGGPDTPEVTREELKNALLSAQDSAAVQILLEVCLPTSEEQQLGANTESLLKSIRGPVPGKSKQGSLGPRARGNVEDGEPEGGLLSDLREVQCLICCLLHQMFIADPNIAKLVHFQGYPQALLPLTVAGIPSIHICLDFIPELLAQPQLEKQIFAIQLLSYLCTHVMGTLLTVLTRAKRFSFFMPILPCLVAFCQAFPPLYDDVAALLVQVGQVCASDVATKARDIDPLIARLQYLKEKPQAVVAPGGGSSKLTLPQRTAEELGGTDPDVQLCYCVEATFMDIISSTLHGL</sequence>